<dbReference type="Gene3D" id="1.10.490.10">
    <property type="entry name" value="Globins"/>
    <property type="match status" value="1"/>
</dbReference>
<dbReference type="InterPro" id="IPR012292">
    <property type="entry name" value="Globin/Proto"/>
</dbReference>
<dbReference type="Proteomes" id="UP000578819">
    <property type="component" value="Unassembled WGS sequence"/>
</dbReference>
<dbReference type="InterPro" id="IPR009050">
    <property type="entry name" value="Globin-like_sf"/>
</dbReference>
<dbReference type="EMBL" id="JACHJW010000001">
    <property type="protein sequence ID" value="MBB4961181.1"/>
    <property type="molecule type" value="Genomic_DNA"/>
</dbReference>
<dbReference type="GO" id="GO:0020037">
    <property type="term" value="F:heme binding"/>
    <property type="evidence" value="ECO:0007669"/>
    <property type="project" value="InterPro"/>
</dbReference>
<evidence type="ECO:0000313" key="2">
    <source>
        <dbReference type="Proteomes" id="UP000578819"/>
    </source>
</evidence>
<dbReference type="AlphaFoldDB" id="A0A7W7SV61"/>
<accession>A0A7W7SV61</accession>
<sequence>MSGRGVVTYPAVAGSPAGTYPAAAVAAGPVLDGGYRCSGFGWLGGPAAVRDAVRRWLRLVSADAELAPYLVGVDVPRLAGHLALLLTSALGGPAGDIVRPVVGAWRGLGLTEAHHRRVVDYLTGVLWAMDLPASGIARVGRAFAEEAGW</sequence>
<keyword evidence="2" id="KW-1185">Reference proteome</keyword>
<proteinExistence type="predicted"/>
<protein>
    <submittedName>
        <fullName evidence="1">Truncated hemoglobin YjbI</fullName>
    </submittedName>
</protein>
<dbReference type="RefSeq" id="WP_312882380.1">
    <property type="nucleotide sequence ID" value="NZ_JACHJW010000001.1"/>
</dbReference>
<comment type="caution">
    <text evidence="1">The sequence shown here is derived from an EMBL/GenBank/DDBJ whole genome shotgun (WGS) entry which is preliminary data.</text>
</comment>
<dbReference type="SUPFAM" id="SSF46458">
    <property type="entry name" value="Globin-like"/>
    <property type="match status" value="1"/>
</dbReference>
<evidence type="ECO:0000313" key="1">
    <source>
        <dbReference type="EMBL" id="MBB4961181.1"/>
    </source>
</evidence>
<dbReference type="GO" id="GO:0019825">
    <property type="term" value="F:oxygen binding"/>
    <property type="evidence" value="ECO:0007669"/>
    <property type="project" value="InterPro"/>
</dbReference>
<name>A0A7W7SV61_9ACTN</name>
<reference evidence="1 2" key="1">
    <citation type="submission" date="2020-08" db="EMBL/GenBank/DDBJ databases">
        <title>Sequencing the genomes of 1000 actinobacteria strains.</title>
        <authorList>
            <person name="Klenk H.-P."/>
        </authorList>
    </citation>
    <scope>NUCLEOTIDE SEQUENCE [LARGE SCALE GENOMIC DNA]</scope>
    <source>
        <strain evidence="1 2">DSM 45886</strain>
    </source>
</reference>
<gene>
    <name evidence="1" type="ORF">FHR38_004914</name>
</gene>
<organism evidence="1 2">
    <name type="scientific">Micromonospora polyrhachis</name>
    <dbReference type="NCBI Taxonomy" id="1282883"/>
    <lineage>
        <taxon>Bacteria</taxon>
        <taxon>Bacillati</taxon>
        <taxon>Actinomycetota</taxon>
        <taxon>Actinomycetes</taxon>
        <taxon>Micromonosporales</taxon>
        <taxon>Micromonosporaceae</taxon>
        <taxon>Micromonospora</taxon>
    </lineage>
</organism>